<evidence type="ECO:0000313" key="2">
    <source>
        <dbReference type="Proteomes" id="UP000315700"/>
    </source>
</evidence>
<dbReference type="InParanoid" id="A0A517S9H9"/>
<reference evidence="1 2" key="1">
    <citation type="submission" date="2019-02" db="EMBL/GenBank/DDBJ databases">
        <title>Deep-cultivation of Planctomycetes and their phenomic and genomic characterization uncovers novel biology.</title>
        <authorList>
            <person name="Wiegand S."/>
            <person name="Jogler M."/>
            <person name="Boedeker C."/>
            <person name="Pinto D."/>
            <person name="Vollmers J."/>
            <person name="Rivas-Marin E."/>
            <person name="Kohn T."/>
            <person name="Peeters S.H."/>
            <person name="Heuer A."/>
            <person name="Rast P."/>
            <person name="Oberbeckmann S."/>
            <person name="Bunk B."/>
            <person name="Jeske O."/>
            <person name="Meyerdierks A."/>
            <person name="Storesund J.E."/>
            <person name="Kallscheuer N."/>
            <person name="Luecker S."/>
            <person name="Lage O.M."/>
            <person name="Pohl T."/>
            <person name="Merkel B.J."/>
            <person name="Hornburger P."/>
            <person name="Mueller R.-W."/>
            <person name="Bruemmer F."/>
            <person name="Labrenz M."/>
            <person name="Spormann A.M."/>
            <person name="Op den Camp H."/>
            <person name="Overmann J."/>
            <person name="Amann R."/>
            <person name="Jetten M.S.M."/>
            <person name="Mascher T."/>
            <person name="Medema M.H."/>
            <person name="Devos D.P."/>
            <person name="Kaster A.-K."/>
            <person name="Ovreas L."/>
            <person name="Rohde M."/>
            <person name="Galperin M.Y."/>
            <person name="Jogler C."/>
        </authorList>
    </citation>
    <scope>NUCLEOTIDE SEQUENCE [LARGE SCALE GENOMIC DNA]</scope>
    <source>
        <strain evidence="1 2">Pan44</strain>
    </source>
</reference>
<dbReference type="Proteomes" id="UP000315700">
    <property type="component" value="Chromosome"/>
</dbReference>
<dbReference type="EMBL" id="CP036271">
    <property type="protein sequence ID" value="QDT52774.1"/>
    <property type="molecule type" value="Genomic_DNA"/>
</dbReference>
<proteinExistence type="predicted"/>
<keyword evidence="2" id="KW-1185">Reference proteome</keyword>
<sequence>MAGGFRSDRTVGATFLAPRCGSPLALWCCDALDGHRRLPRVIGYGRIDLLSQADTLCNTLTRGLALWTALIASMPRVGCTCSDGTTLPYCASAAVSLFAQYDEVETQACCVGCHCCDGAESTSSEVPTCPVSGLPCEAVITSASPTTLVDVLDAPAPALSEEVLLVSRCPEVAAAELRVPADDSGTHWLSALLDLGQLLRV</sequence>
<dbReference type="AlphaFoldDB" id="A0A517S9H9"/>
<accession>A0A517S9H9</accession>
<gene>
    <name evidence="1" type="ORF">Pan44_07860</name>
</gene>
<protein>
    <submittedName>
        <fullName evidence="1">Uncharacterized protein</fullName>
    </submittedName>
</protein>
<dbReference type="KEGG" id="ccos:Pan44_07860"/>
<organism evidence="1 2">
    <name type="scientific">Caulifigura coniformis</name>
    <dbReference type="NCBI Taxonomy" id="2527983"/>
    <lineage>
        <taxon>Bacteria</taxon>
        <taxon>Pseudomonadati</taxon>
        <taxon>Planctomycetota</taxon>
        <taxon>Planctomycetia</taxon>
        <taxon>Planctomycetales</taxon>
        <taxon>Planctomycetaceae</taxon>
        <taxon>Caulifigura</taxon>
    </lineage>
</organism>
<evidence type="ECO:0000313" key="1">
    <source>
        <dbReference type="EMBL" id="QDT52774.1"/>
    </source>
</evidence>
<name>A0A517S9H9_9PLAN</name>